<feature type="transmembrane region" description="Helical" evidence="1">
    <location>
        <begin position="135"/>
        <end position="151"/>
    </location>
</feature>
<dbReference type="eggNOG" id="COG1989">
    <property type="taxonomic scope" value="Bacteria"/>
</dbReference>
<dbReference type="EMBL" id="AJAK01000017">
    <property type="protein sequence ID" value="EOH76895.1"/>
    <property type="molecule type" value="Genomic_DNA"/>
</dbReference>
<reference evidence="3 5" key="2">
    <citation type="submission" date="2013-03" db="EMBL/GenBank/DDBJ databases">
        <title>The Genome Sequence of Enterococcus malodoratus ATCC_43197 (PacBio/Illumina hybrid assembly).</title>
        <authorList>
            <consortium name="The Broad Institute Genomics Platform"/>
            <consortium name="The Broad Institute Genome Sequencing Center for Infectious Disease"/>
            <person name="Earl A."/>
            <person name="Russ C."/>
            <person name="Gilmore M."/>
            <person name="Surin D."/>
            <person name="Walker B."/>
            <person name="Young S."/>
            <person name="Zeng Q."/>
            <person name="Gargeya S."/>
            <person name="Fitzgerald M."/>
            <person name="Haas B."/>
            <person name="Abouelleil A."/>
            <person name="Allen A.W."/>
            <person name="Alvarado L."/>
            <person name="Arachchi H.M."/>
            <person name="Berlin A.M."/>
            <person name="Chapman S.B."/>
            <person name="Gainer-Dewar J."/>
            <person name="Goldberg J."/>
            <person name="Griggs A."/>
            <person name="Gujja S."/>
            <person name="Hansen M."/>
            <person name="Howarth C."/>
            <person name="Imamovic A."/>
            <person name="Ireland A."/>
            <person name="Larimer J."/>
            <person name="McCowan C."/>
            <person name="Murphy C."/>
            <person name="Pearson M."/>
            <person name="Poon T.W."/>
            <person name="Priest M."/>
            <person name="Roberts A."/>
            <person name="Saif S."/>
            <person name="Shea T."/>
            <person name="Sisk P."/>
            <person name="Sykes S."/>
            <person name="Wortman J."/>
            <person name="Nusbaum C."/>
            <person name="Birren B."/>
        </authorList>
    </citation>
    <scope>NUCLEOTIDE SEQUENCE [LARGE SCALE GENOMIC DNA]</scope>
    <source>
        <strain evidence="3 5">ATCC 43197</strain>
    </source>
</reference>
<accession>R2QZL9</accession>
<keyword evidence="5" id="KW-1185">Reference proteome</keyword>
<evidence type="ECO:0000256" key="1">
    <source>
        <dbReference type="SAM" id="Phobius"/>
    </source>
</evidence>
<dbReference type="Proteomes" id="UP000014148">
    <property type="component" value="Unassembled WGS sequence"/>
</dbReference>
<evidence type="ECO:0000313" key="4">
    <source>
        <dbReference type="Proteomes" id="UP000013783"/>
    </source>
</evidence>
<dbReference type="PATRIC" id="fig|1158601.3.peg.2535"/>
<dbReference type="Proteomes" id="UP000013783">
    <property type="component" value="Unassembled WGS sequence"/>
</dbReference>
<proteinExistence type="predicted"/>
<feature type="transmembrane region" description="Helical" evidence="1">
    <location>
        <begin position="41"/>
        <end position="63"/>
    </location>
</feature>
<comment type="caution">
    <text evidence="2">The sequence shown here is derived from an EMBL/GenBank/DDBJ whole genome shotgun (WGS) entry which is preliminary data.</text>
</comment>
<evidence type="ECO:0000313" key="5">
    <source>
        <dbReference type="Proteomes" id="UP000014148"/>
    </source>
</evidence>
<evidence type="ECO:0000313" key="3">
    <source>
        <dbReference type="EMBL" id="EOT63404.1"/>
    </source>
</evidence>
<evidence type="ECO:0008006" key="6">
    <source>
        <dbReference type="Google" id="ProtNLM"/>
    </source>
</evidence>
<gene>
    <name evidence="3" type="ORF">I585_04234</name>
    <name evidence="2" type="ORF">UAI_02570</name>
</gene>
<protein>
    <recommendedName>
        <fullName evidence="6">Prepilin type IV endopeptidase peptidase domain-containing protein</fullName>
    </recommendedName>
</protein>
<keyword evidence="1" id="KW-0812">Transmembrane</keyword>
<sequence>MELFCGLLFLIFLQNFTWIKLWQLFWVLSSLVLAIIDWDFLIVEMSIFWSTGIILLISGTFLFQLSWTQPLIICALFYLSQKILPNSLGLGDLWIIGLWSFFLSSYELLQVLFIASFSGLTFFGCQALRKKIPEQLPFVPFLFVGLLFILLKDR</sequence>
<evidence type="ECO:0000313" key="2">
    <source>
        <dbReference type="EMBL" id="EOH76895.1"/>
    </source>
</evidence>
<name>R2QZL9_9ENTE</name>
<dbReference type="AlphaFoldDB" id="R2QZL9"/>
<dbReference type="EMBL" id="ASWA01000005">
    <property type="protein sequence ID" value="EOT63404.1"/>
    <property type="molecule type" value="Genomic_DNA"/>
</dbReference>
<keyword evidence="1" id="KW-1133">Transmembrane helix</keyword>
<reference evidence="2 4" key="1">
    <citation type="submission" date="2013-02" db="EMBL/GenBank/DDBJ databases">
        <title>The Genome Sequence of Enterococcus malodoratus ATCC_43197.</title>
        <authorList>
            <consortium name="The Broad Institute Genome Sequencing Platform"/>
            <consortium name="The Broad Institute Genome Sequencing Center for Infectious Disease"/>
            <person name="Earl A.M."/>
            <person name="Gilmore M.S."/>
            <person name="Lebreton F."/>
            <person name="Walker B."/>
            <person name="Young S.K."/>
            <person name="Zeng Q."/>
            <person name="Gargeya S."/>
            <person name="Fitzgerald M."/>
            <person name="Haas B."/>
            <person name="Abouelleil A."/>
            <person name="Alvarado L."/>
            <person name="Arachchi H.M."/>
            <person name="Berlin A.M."/>
            <person name="Chapman S.B."/>
            <person name="Dewar J."/>
            <person name="Goldberg J."/>
            <person name="Griggs A."/>
            <person name="Gujja S."/>
            <person name="Hansen M."/>
            <person name="Howarth C."/>
            <person name="Imamovic A."/>
            <person name="Larimer J."/>
            <person name="McCowan C."/>
            <person name="Murphy C."/>
            <person name="Neiman D."/>
            <person name="Pearson M."/>
            <person name="Priest M."/>
            <person name="Roberts A."/>
            <person name="Saif S."/>
            <person name="Shea T."/>
            <person name="Sisk P."/>
            <person name="Sykes S."/>
            <person name="Wortman J."/>
            <person name="Nusbaum C."/>
            <person name="Birren B."/>
        </authorList>
    </citation>
    <scope>NUCLEOTIDE SEQUENCE [LARGE SCALE GENOMIC DNA]</scope>
    <source>
        <strain evidence="2 4">ATCC 43197</strain>
    </source>
</reference>
<organism evidence="2 4">
    <name type="scientific">Enterococcus malodoratus ATCC 43197</name>
    <dbReference type="NCBI Taxonomy" id="1158601"/>
    <lineage>
        <taxon>Bacteria</taxon>
        <taxon>Bacillati</taxon>
        <taxon>Bacillota</taxon>
        <taxon>Bacilli</taxon>
        <taxon>Lactobacillales</taxon>
        <taxon>Enterococcaceae</taxon>
        <taxon>Enterococcus</taxon>
    </lineage>
</organism>
<keyword evidence="1" id="KW-0472">Membrane</keyword>